<dbReference type="AlphaFoldDB" id="A0A1M5FKT0"/>
<evidence type="ECO:0000313" key="2">
    <source>
        <dbReference type="EMBL" id="SHF92044.1"/>
    </source>
</evidence>
<proteinExistence type="predicted"/>
<reference evidence="3" key="1">
    <citation type="submission" date="2016-11" db="EMBL/GenBank/DDBJ databases">
        <authorList>
            <person name="Varghese N."/>
            <person name="Submissions S."/>
        </authorList>
    </citation>
    <scope>NUCLEOTIDE SEQUENCE [LARGE SCALE GENOMIC DNA]</scope>
    <source>
        <strain evidence="3">DSM 21264</strain>
    </source>
</reference>
<dbReference type="EMBL" id="FQUH01000020">
    <property type="protein sequence ID" value="SHF92044.1"/>
    <property type="molecule type" value="Genomic_DNA"/>
</dbReference>
<protein>
    <recommendedName>
        <fullName evidence="4">Inner membrane protein</fullName>
    </recommendedName>
</protein>
<keyword evidence="1" id="KW-0812">Transmembrane</keyword>
<sequence length="170" mass="19221">MINCSSQHRMNVVVMIIEPGSRRTSVRVMTEQQQTKKASGMHLWVYKLIAIVSLILAIIGVVLPGLPTTEFVILCAWASAKGSPTIHRFLMSKPFFRNMIENWQNGKVISRKNKILSAVSMSVCLLILLLHKVAWIWVAVSTIGMLIGSYYIWRRPEKLPDSQALSKDEL</sequence>
<keyword evidence="3" id="KW-1185">Reference proteome</keyword>
<dbReference type="PANTHER" id="PTHR35813:SF1">
    <property type="entry name" value="INNER MEMBRANE PROTEIN YBAN"/>
    <property type="match status" value="1"/>
</dbReference>
<feature type="transmembrane region" description="Helical" evidence="1">
    <location>
        <begin position="44"/>
        <end position="65"/>
    </location>
</feature>
<name>A0A1M5FKT0_VIBGA</name>
<accession>A0A1M5FKT0</accession>
<dbReference type="Proteomes" id="UP000184159">
    <property type="component" value="Unassembled WGS sequence"/>
</dbReference>
<evidence type="ECO:0008006" key="4">
    <source>
        <dbReference type="Google" id="ProtNLM"/>
    </source>
</evidence>
<gene>
    <name evidence="2" type="ORF">SAMN02745781_03510</name>
</gene>
<dbReference type="PANTHER" id="PTHR35813">
    <property type="entry name" value="INNER MEMBRANE PROTEIN YBAN"/>
    <property type="match status" value="1"/>
</dbReference>
<keyword evidence="1" id="KW-1133">Transmembrane helix</keyword>
<organism evidence="2 3">
    <name type="scientific">Vibrio gazogenes DSM 21264 = NBRC 103151</name>
    <dbReference type="NCBI Taxonomy" id="1123492"/>
    <lineage>
        <taxon>Bacteria</taxon>
        <taxon>Pseudomonadati</taxon>
        <taxon>Pseudomonadota</taxon>
        <taxon>Gammaproteobacteria</taxon>
        <taxon>Vibrionales</taxon>
        <taxon>Vibrionaceae</taxon>
        <taxon>Vibrio</taxon>
    </lineage>
</organism>
<evidence type="ECO:0000256" key="1">
    <source>
        <dbReference type="SAM" id="Phobius"/>
    </source>
</evidence>
<evidence type="ECO:0000313" key="3">
    <source>
        <dbReference type="Proteomes" id="UP000184159"/>
    </source>
</evidence>
<dbReference type="GO" id="GO:0005886">
    <property type="term" value="C:plasma membrane"/>
    <property type="evidence" value="ECO:0007669"/>
    <property type="project" value="TreeGrafter"/>
</dbReference>
<keyword evidence="1" id="KW-0472">Membrane</keyword>
<dbReference type="InterPro" id="IPR007401">
    <property type="entry name" value="DUF454"/>
</dbReference>
<feature type="transmembrane region" description="Helical" evidence="1">
    <location>
        <begin position="135"/>
        <end position="153"/>
    </location>
</feature>
<dbReference type="Pfam" id="PF04304">
    <property type="entry name" value="DUF454"/>
    <property type="match status" value="1"/>
</dbReference>